<dbReference type="AlphaFoldDB" id="A0A2I0IHH9"/>
<reference evidence="2 3" key="1">
    <citation type="submission" date="2017-11" db="EMBL/GenBank/DDBJ databases">
        <title>De-novo sequencing of pomegranate (Punica granatum L.) genome.</title>
        <authorList>
            <person name="Akparov Z."/>
            <person name="Amiraslanov A."/>
            <person name="Hajiyeva S."/>
            <person name="Abbasov M."/>
            <person name="Kaur K."/>
            <person name="Hamwieh A."/>
            <person name="Solovyev V."/>
            <person name="Salamov A."/>
            <person name="Braich B."/>
            <person name="Kosarev P."/>
            <person name="Mahmoud A."/>
            <person name="Hajiyev E."/>
            <person name="Babayeva S."/>
            <person name="Izzatullayeva V."/>
            <person name="Mammadov A."/>
            <person name="Mammadov A."/>
            <person name="Sharifova S."/>
            <person name="Ojaghi J."/>
            <person name="Eynullazada K."/>
            <person name="Bayramov B."/>
            <person name="Abdulazimova A."/>
            <person name="Shahmuradov I."/>
        </authorList>
    </citation>
    <scope>NUCLEOTIDE SEQUENCE [LARGE SCALE GENOMIC DNA]</scope>
    <source>
        <strain evidence="3">cv. AG2017</strain>
        <tissue evidence="2">Leaf</tissue>
    </source>
</reference>
<evidence type="ECO:0000313" key="3">
    <source>
        <dbReference type="Proteomes" id="UP000233551"/>
    </source>
</evidence>
<organism evidence="2 3">
    <name type="scientific">Punica granatum</name>
    <name type="common">Pomegranate</name>
    <dbReference type="NCBI Taxonomy" id="22663"/>
    <lineage>
        <taxon>Eukaryota</taxon>
        <taxon>Viridiplantae</taxon>
        <taxon>Streptophyta</taxon>
        <taxon>Embryophyta</taxon>
        <taxon>Tracheophyta</taxon>
        <taxon>Spermatophyta</taxon>
        <taxon>Magnoliopsida</taxon>
        <taxon>eudicotyledons</taxon>
        <taxon>Gunneridae</taxon>
        <taxon>Pentapetalae</taxon>
        <taxon>rosids</taxon>
        <taxon>malvids</taxon>
        <taxon>Myrtales</taxon>
        <taxon>Lythraceae</taxon>
        <taxon>Punica</taxon>
    </lineage>
</organism>
<gene>
    <name evidence="2" type="ORF">CRG98_036125</name>
</gene>
<dbReference type="EMBL" id="PGOL01003047">
    <property type="protein sequence ID" value="PKI43481.1"/>
    <property type="molecule type" value="Genomic_DNA"/>
</dbReference>
<proteinExistence type="predicted"/>
<comment type="caution">
    <text evidence="2">The sequence shown here is derived from an EMBL/GenBank/DDBJ whole genome shotgun (WGS) entry which is preliminary data.</text>
</comment>
<evidence type="ECO:0000256" key="1">
    <source>
        <dbReference type="SAM" id="MobiDB-lite"/>
    </source>
</evidence>
<sequence length="90" mass="9777">MAPPSAFQKPPAKVGALPNICRRLPNGAPGTPDPQTSKGHPKTGLHTPKDHQDHGTGFRLRFGVHLVLPSGSRPGKKMPFSTERHSRRPF</sequence>
<evidence type="ECO:0000313" key="2">
    <source>
        <dbReference type="EMBL" id="PKI43481.1"/>
    </source>
</evidence>
<accession>A0A2I0IHH9</accession>
<dbReference type="Proteomes" id="UP000233551">
    <property type="component" value="Unassembled WGS sequence"/>
</dbReference>
<keyword evidence="3" id="KW-1185">Reference proteome</keyword>
<protein>
    <submittedName>
        <fullName evidence="2">Uncharacterized protein</fullName>
    </submittedName>
</protein>
<feature type="compositionally biased region" description="Basic and acidic residues" evidence="1">
    <location>
        <begin position="47"/>
        <end position="56"/>
    </location>
</feature>
<feature type="region of interest" description="Disordered" evidence="1">
    <location>
        <begin position="1"/>
        <end position="90"/>
    </location>
</feature>
<name>A0A2I0IHH9_PUNGR</name>